<name>A0ABS1X9R4_PSEC1</name>
<comment type="caution">
    <text evidence="2">The sequence shown here is derived from an EMBL/GenBank/DDBJ whole genome shotgun (WGS) entry which is preliminary data.</text>
</comment>
<protein>
    <recommendedName>
        <fullName evidence="4">Tetrahydromethanopterin S-methyltransferase</fullName>
    </recommendedName>
</protein>
<evidence type="ECO:0008006" key="4">
    <source>
        <dbReference type="Google" id="ProtNLM"/>
    </source>
</evidence>
<evidence type="ECO:0000313" key="2">
    <source>
        <dbReference type="EMBL" id="MBM0138232.1"/>
    </source>
</evidence>
<dbReference type="EMBL" id="JAEVFO010000021">
    <property type="protein sequence ID" value="MBM0138232.1"/>
    <property type="molecule type" value="Genomic_DNA"/>
</dbReference>
<evidence type="ECO:0000313" key="3">
    <source>
        <dbReference type="Proteomes" id="UP000644195"/>
    </source>
</evidence>
<reference evidence="2 3" key="1">
    <citation type="submission" date="2020-12" db="EMBL/GenBank/DDBJ databases">
        <title>Genome of Pca MAFF 106156.</title>
        <authorList>
            <person name="Fujikawa T."/>
            <person name="Inoue Y."/>
        </authorList>
    </citation>
    <scope>NUCLEOTIDE SEQUENCE [LARGE SCALE GENOMIC DNA]</scope>
    <source>
        <strain evidence="2 3">MAFF 106156</strain>
    </source>
</reference>
<sequence>MTFKNRPSVNDPDLDRPTPDIVDQARVVLAIRKEYQKGLSHGVYIGMFLGFIFSCIGLVISRVL</sequence>
<gene>
    <name evidence="2" type="ORF">JHZ66_05290</name>
</gene>
<keyword evidence="1" id="KW-0472">Membrane</keyword>
<dbReference type="RefSeq" id="WP_203009732.1">
    <property type="nucleotide sequence ID" value="NZ_JAEVFO010000021.1"/>
</dbReference>
<organism evidence="2 3">
    <name type="scientific">Pseudomonas cannabina pv. alisalensis</name>
    <dbReference type="NCBI Taxonomy" id="757414"/>
    <lineage>
        <taxon>Bacteria</taxon>
        <taxon>Pseudomonadati</taxon>
        <taxon>Pseudomonadota</taxon>
        <taxon>Gammaproteobacteria</taxon>
        <taxon>Pseudomonadales</taxon>
        <taxon>Pseudomonadaceae</taxon>
        <taxon>Pseudomonas</taxon>
    </lineage>
</organism>
<evidence type="ECO:0000256" key="1">
    <source>
        <dbReference type="SAM" id="Phobius"/>
    </source>
</evidence>
<proteinExistence type="predicted"/>
<keyword evidence="3" id="KW-1185">Reference proteome</keyword>
<keyword evidence="1" id="KW-0812">Transmembrane</keyword>
<feature type="transmembrane region" description="Helical" evidence="1">
    <location>
        <begin position="42"/>
        <end position="61"/>
    </location>
</feature>
<keyword evidence="1" id="KW-1133">Transmembrane helix</keyword>
<accession>A0ABS1X9R4</accession>
<dbReference type="Proteomes" id="UP000644195">
    <property type="component" value="Unassembled WGS sequence"/>
</dbReference>